<dbReference type="GO" id="GO:0006355">
    <property type="term" value="P:regulation of DNA-templated transcription"/>
    <property type="evidence" value="ECO:0007669"/>
    <property type="project" value="TreeGrafter"/>
</dbReference>
<evidence type="ECO:0000313" key="12">
    <source>
        <dbReference type="Proteomes" id="UP000278143"/>
    </source>
</evidence>
<dbReference type="PANTHER" id="PTHR10738">
    <property type="entry name" value="PROTEIN ARGININE N-METHYLTRANSFERASE 5"/>
    <property type="match status" value="1"/>
</dbReference>
<feature type="active site" description="Proton donor/acceptor" evidence="5">
    <location>
        <position position="428"/>
    </location>
</feature>
<dbReference type="GO" id="GO:0005634">
    <property type="term" value="C:nucleus"/>
    <property type="evidence" value="ECO:0007669"/>
    <property type="project" value="TreeGrafter"/>
</dbReference>
<feature type="binding site" evidence="6">
    <location>
        <begin position="326"/>
        <end position="327"/>
    </location>
    <ligand>
        <name>S-adenosyl-L-methionine</name>
        <dbReference type="ChEBI" id="CHEBI:59789"/>
    </ligand>
</feature>
<dbReference type="InterPro" id="IPR035248">
    <property type="entry name" value="PRMT5_C"/>
</dbReference>
<dbReference type="InterPro" id="IPR029063">
    <property type="entry name" value="SAM-dependent_MTases_sf"/>
</dbReference>
<sequence length="653" mass="72560">MAKTVRVGIEIDAASSAELGPLIESAKQHGYDYVTTPLTNRTRQLAARLEGDAAAAVPLGLPENRAFSLDQLVLDRVDWASSVVGRHAAWADVTAKDTADYIAAEELLQRETAWATHLGLPAMILALPDLLVDVPSVARYVSQTIATASYTQLWVRASTSNEAGIQGMAAATVDEDGNWECWSLLRLLCGHAPSVALCLELTADLPDEEKLDRWLAEPIAAVVLPESVWLRNAKGYPVLSRRHQAVIHRLLSRSVEVIVRAEAPVAEAQVAHYQQYVRHLAANPPPPSHCEAFATGYQDYLQAPLQPLMDNLESSTYQVFEQDPVKYVQYEEAVYRALCDRVPDAAASETTSVIMVVGAGRGPLVTRCLEAARRANRLVRVFAIEKNPNAYVTLQKMNKEVWRERVTVVWTDMREWDTEERADILVSELLGSFGDNELSPECLDGAQKLLKEDGISIPASYTSFIAPLSSAKLHAEVAALPSPSRHETPYVVLFSAVHQMAEPQAIWTFEHPLRSSKTHALIEPRMDNKHNVRYSRNTFTLAQAAMMHGIAGYFDTVLYKDVTLSILPSTASEGMFSWFPILFPLKNPIYVPSDAIVDVHFWRRTNCKKTWYEWSVMVYEPTAPSFNVVSSRRRLIAASCIHNVNGESSWIGL</sequence>
<feature type="domain" description="PRMT5 oligomerisation" evidence="10">
    <location>
        <begin position="460"/>
        <end position="651"/>
    </location>
</feature>
<feature type="active site" description="Proton donor/acceptor" evidence="5">
    <location>
        <position position="437"/>
    </location>
</feature>
<feature type="domain" description="PRMT5 arginine-N-methyltransferase" evidence="8">
    <location>
        <begin position="291"/>
        <end position="457"/>
    </location>
</feature>
<dbReference type="SUPFAM" id="SSF53335">
    <property type="entry name" value="S-adenosyl-L-methionine-dependent methyltransferases"/>
    <property type="match status" value="1"/>
</dbReference>
<gene>
    <name evidence="11" type="ORF">SYNPS1DRAFT_20652</name>
</gene>
<dbReference type="PROSITE" id="PS51678">
    <property type="entry name" value="SAM_MT_PRMT"/>
    <property type="match status" value="1"/>
</dbReference>
<evidence type="ECO:0000256" key="4">
    <source>
        <dbReference type="PIRNR" id="PIRNR015894"/>
    </source>
</evidence>
<keyword evidence="2 4" id="KW-0808">Transferase</keyword>
<dbReference type="OrthoDB" id="1368803at2759"/>
<dbReference type="PIRSF" id="PIRSF015894">
    <property type="entry name" value="Skb1_MeTrfase"/>
    <property type="match status" value="1"/>
</dbReference>
<evidence type="ECO:0000256" key="7">
    <source>
        <dbReference type="PIRSR" id="PIRSR015894-3"/>
    </source>
</evidence>
<dbReference type="Pfam" id="PF17286">
    <property type="entry name" value="PRMT5_C"/>
    <property type="match status" value="1"/>
</dbReference>
<protein>
    <recommendedName>
        <fullName evidence="4">Protein arginine N-methyltransferase</fullName>
    </recommendedName>
</protein>
<evidence type="ECO:0000256" key="5">
    <source>
        <dbReference type="PIRSR" id="PIRSR015894-1"/>
    </source>
</evidence>
<feature type="binding site" evidence="6">
    <location>
        <position position="317"/>
    </location>
    <ligand>
        <name>S-adenosyl-L-methionine</name>
        <dbReference type="ChEBI" id="CHEBI:59789"/>
    </ligand>
</feature>
<dbReference type="GO" id="GO:0005829">
    <property type="term" value="C:cytosol"/>
    <property type="evidence" value="ECO:0007669"/>
    <property type="project" value="TreeGrafter"/>
</dbReference>
<evidence type="ECO:0000256" key="6">
    <source>
        <dbReference type="PIRSR" id="PIRSR015894-2"/>
    </source>
</evidence>
<feature type="domain" description="PRMT5 TIM barrel" evidence="9">
    <location>
        <begin position="30"/>
        <end position="281"/>
    </location>
</feature>
<evidence type="ECO:0000259" key="8">
    <source>
        <dbReference type="Pfam" id="PF05185"/>
    </source>
</evidence>
<dbReference type="InterPro" id="IPR025799">
    <property type="entry name" value="Arg_MeTrfase"/>
</dbReference>
<evidence type="ECO:0000259" key="9">
    <source>
        <dbReference type="Pfam" id="PF17285"/>
    </source>
</evidence>
<dbReference type="CDD" id="cd02440">
    <property type="entry name" value="AdoMet_MTases"/>
    <property type="match status" value="1"/>
</dbReference>
<evidence type="ECO:0000313" key="11">
    <source>
        <dbReference type="EMBL" id="RKP27969.1"/>
    </source>
</evidence>
<evidence type="ECO:0000259" key="10">
    <source>
        <dbReference type="Pfam" id="PF17286"/>
    </source>
</evidence>
<accession>A0A4V1J2B4</accession>
<evidence type="ECO:0000256" key="3">
    <source>
        <dbReference type="ARBA" id="ARBA00022691"/>
    </source>
</evidence>
<dbReference type="Proteomes" id="UP000278143">
    <property type="component" value="Unassembled WGS sequence"/>
</dbReference>
<evidence type="ECO:0000256" key="1">
    <source>
        <dbReference type="ARBA" id="ARBA00022603"/>
    </source>
</evidence>
<keyword evidence="3 4" id="KW-0949">S-adenosyl-L-methionine</keyword>
<dbReference type="EMBL" id="KZ989130">
    <property type="protein sequence ID" value="RKP27969.1"/>
    <property type="molecule type" value="Genomic_DNA"/>
</dbReference>
<dbReference type="GO" id="GO:0032259">
    <property type="term" value="P:methylation"/>
    <property type="evidence" value="ECO:0007669"/>
    <property type="project" value="UniProtKB-KW"/>
</dbReference>
<dbReference type="InterPro" id="IPR007857">
    <property type="entry name" value="Arg_MeTrfase_PRMT5"/>
</dbReference>
<proteinExistence type="inferred from homology"/>
<name>A0A4V1J2B4_9FUNG</name>
<dbReference type="Gene3D" id="2.70.160.11">
    <property type="entry name" value="Hnrnp arginine n-methyltransferase1"/>
    <property type="match status" value="1"/>
</dbReference>
<dbReference type="Pfam" id="PF17285">
    <property type="entry name" value="PRMT5_TIM"/>
    <property type="match status" value="1"/>
</dbReference>
<reference evidence="12" key="1">
    <citation type="journal article" date="2018" name="Nat. Microbiol.">
        <title>Leveraging single-cell genomics to expand the fungal tree of life.</title>
        <authorList>
            <person name="Ahrendt S.R."/>
            <person name="Quandt C.A."/>
            <person name="Ciobanu D."/>
            <person name="Clum A."/>
            <person name="Salamov A."/>
            <person name="Andreopoulos B."/>
            <person name="Cheng J.F."/>
            <person name="Woyke T."/>
            <person name="Pelin A."/>
            <person name="Henrissat B."/>
            <person name="Reynolds N.K."/>
            <person name="Benny G.L."/>
            <person name="Smith M.E."/>
            <person name="James T.Y."/>
            <person name="Grigoriev I.V."/>
        </authorList>
    </citation>
    <scope>NUCLEOTIDE SEQUENCE [LARGE SCALE GENOMIC DNA]</scope>
    <source>
        <strain evidence="12">Benny S71-1</strain>
    </source>
</reference>
<dbReference type="AlphaFoldDB" id="A0A4V1J2B4"/>
<feature type="site" description="Critical for specifying symmetric addition of methyl groups" evidence="7">
    <location>
        <position position="320"/>
    </location>
</feature>
<dbReference type="GO" id="GO:0016274">
    <property type="term" value="F:protein-arginine N-methyltransferase activity"/>
    <property type="evidence" value="ECO:0007669"/>
    <property type="project" value="InterPro"/>
</dbReference>
<comment type="similarity">
    <text evidence="4">Belongs to the class I-like SAM-binding methyltransferase superfamily.</text>
</comment>
<evidence type="ECO:0000256" key="2">
    <source>
        <dbReference type="ARBA" id="ARBA00022679"/>
    </source>
</evidence>
<dbReference type="InterPro" id="IPR035247">
    <property type="entry name" value="PRMT5_TIM"/>
</dbReference>
<dbReference type="PANTHER" id="PTHR10738:SF0">
    <property type="entry name" value="PROTEIN ARGININE N-METHYLTRANSFERASE 5"/>
    <property type="match status" value="1"/>
</dbReference>
<dbReference type="Gene3D" id="3.40.50.150">
    <property type="entry name" value="Vaccinia Virus protein VP39"/>
    <property type="match status" value="1"/>
</dbReference>
<keyword evidence="1 4" id="KW-0489">Methyltransferase</keyword>
<dbReference type="Pfam" id="PF05185">
    <property type="entry name" value="PRMT5"/>
    <property type="match status" value="1"/>
</dbReference>
<keyword evidence="12" id="KW-1185">Reference proteome</keyword>
<dbReference type="InterPro" id="IPR035075">
    <property type="entry name" value="PRMT5"/>
</dbReference>
<dbReference type="Gene3D" id="3.20.20.150">
    <property type="entry name" value="Divalent-metal-dependent TIM barrel enzymes"/>
    <property type="match status" value="1"/>
</dbReference>
<organism evidence="11 12">
    <name type="scientific">Syncephalis pseudoplumigaleata</name>
    <dbReference type="NCBI Taxonomy" id="1712513"/>
    <lineage>
        <taxon>Eukaryota</taxon>
        <taxon>Fungi</taxon>
        <taxon>Fungi incertae sedis</taxon>
        <taxon>Zoopagomycota</taxon>
        <taxon>Zoopagomycotina</taxon>
        <taxon>Zoopagomycetes</taxon>
        <taxon>Zoopagales</taxon>
        <taxon>Piptocephalidaceae</taxon>
        <taxon>Syncephalis</taxon>
    </lineage>
</organism>
<dbReference type="FunFam" id="3.40.50.150:FF:000029">
    <property type="entry name" value="Protein arginine N-methyltransferase 5"/>
    <property type="match status" value="1"/>
</dbReference>
<feature type="binding site" evidence="6">
    <location>
        <position position="385"/>
    </location>
    <ligand>
        <name>S-adenosyl-L-methionine</name>
        <dbReference type="ChEBI" id="CHEBI:59789"/>
    </ligand>
</feature>
<feature type="binding site" evidence="6">
    <location>
        <begin position="412"/>
        <end position="413"/>
    </location>
    <ligand>
        <name>S-adenosyl-L-methionine</name>
        <dbReference type="ChEBI" id="CHEBI:59789"/>
    </ligand>
</feature>